<dbReference type="PANTHER" id="PTHR30203">
    <property type="entry name" value="OUTER MEMBRANE CATION EFFLUX PROTEIN"/>
    <property type="match status" value="1"/>
</dbReference>
<dbReference type="PANTHER" id="PTHR30203:SF24">
    <property type="entry name" value="BLR4935 PROTEIN"/>
    <property type="match status" value="1"/>
</dbReference>
<gene>
    <name evidence="2" type="ORF">N47_H25280</name>
</gene>
<comment type="similarity">
    <text evidence="1">Belongs to the outer membrane factor (OMF) (TC 1.B.17) family.</text>
</comment>
<organism evidence="2">
    <name type="scientific">uncultured Desulfobacterium sp</name>
    <dbReference type="NCBI Taxonomy" id="201089"/>
    <lineage>
        <taxon>Bacteria</taxon>
        <taxon>Pseudomonadati</taxon>
        <taxon>Thermodesulfobacteriota</taxon>
        <taxon>Desulfobacteria</taxon>
        <taxon>Desulfobacterales</taxon>
        <taxon>Desulfobacteriaceae</taxon>
        <taxon>Desulfobacterium</taxon>
        <taxon>environmental samples</taxon>
    </lineage>
</organism>
<name>E1YAW2_9BACT</name>
<dbReference type="InterPro" id="IPR003423">
    <property type="entry name" value="OMP_efflux"/>
</dbReference>
<protein>
    <recommendedName>
        <fullName evidence="3">Outer membrane efflux protein</fullName>
    </recommendedName>
</protein>
<sequence>MIHKIKDRKIRCLFFIILVALQGCAIYHPQPIDKRNVSESLKAPDQYLLRIQARELKHPFLKPVDMDPNKGLTPEGAAVIAVLANPALKAARDKRGIAAAQLLQAGILPNPQLSYNLDFPTGGNTQGTVNAFGLNLSWNLMSLVVRRSQVDAGRAEANSVDLDIAWQEWQIALAARMHVYNLIFLKELIATAQNQEDVLKENLATTQMAFDSGDVTEVDLSAAQAALDKAHNTVLIARQQYEQERLSLNQSIGLPTGATGFSPYRS</sequence>
<reference evidence="2" key="1">
    <citation type="journal article" date="2011" name="Environ. Microbiol.">
        <title>Genomic insights into the metabolic potential of the polycyclic aromatic hydrocarbon degrading sulfate-reducing Deltaproteobacterium N47.</title>
        <authorList>
            <person name="Bergmann F."/>
            <person name="Selesi D."/>
            <person name="Weinmaier T."/>
            <person name="Tischler P."/>
            <person name="Rattei T."/>
            <person name="Meckenstock R.U."/>
        </authorList>
    </citation>
    <scope>NUCLEOTIDE SEQUENCE</scope>
</reference>
<dbReference type="GO" id="GO:0015562">
    <property type="term" value="F:efflux transmembrane transporter activity"/>
    <property type="evidence" value="ECO:0007669"/>
    <property type="project" value="InterPro"/>
</dbReference>
<evidence type="ECO:0000256" key="1">
    <source>
        <dbReference type="ARBA" id="ARBA00007613"/>
    </source>
</evidence>
<dbReference type="InterPro" id="IPR010131">
    <property type="entry name" value="MdtP/NodT-like"/>
</dbReference>
<dbReference type="Pfam" id="PF02321">
    <property type="entry name" value="OEP"/>
    <property type="match status" value="1"/>
</dbReference>
<proteinExistence type="inferred from homology"/>
<evidence type="ECO:0008006" key="3">
    <source>
        <dbReference type="Google" id="ProtNLM"/>
    </source>
</evidence>
<dbReference type="SUPFAM" id="SSF56954">
    <property type="entry name" value="Outer membrane efflux proteins (OEP)"/>
    <property type="match status" value="1"/>
</dbReference>
<dbReference type="PROSITE" id="PS51257">
    <property type="entry name" value="PROKAR_LIPOPROTEIN"/>
    <property type="match status" value="1"/>
</dbReference>
<dbReference type="AlphaFoldDB" id="E1YAW2"/>
<dbReference type="EMBL" id="FR695866">
    <property type="protein sequence ID" value="CBX27706.1"/>
    <property type="molecule type" value="Genomic_DNA"/>
</dbReference>
<dbReference type="Gene3D" id="1.20.1600.10">
    <property type="entry name" value="Outer membrane efflux proteins (OEP)"/>
    <property type="match status" value="1"/>
</dbReference>
<evidence type="ECO:0000313" key="2">
    <source>
        <dbReference type="EMBL" id="CBX27706.1"/>
    </source>
</evidence>
<accession>E1YAW2</accession>